<feature type="region of interest" description="Disordered" evidence="1">
    <location>
        <begin position="1"/>
        <end position="111"/>
    </location>
</feature>
<dbReference type="AlphaFoldDB" id="A0A8H6CF66"/>
<feature type="compositionally biased region" description="Acidic residues" evidence="1">
    <location>
        <begin position="172"/>
        <end position="184"/>
    </location>
</feature>
<feature type="compositionally biased region" description="Basic and acidic residues" evidence="1">
    <location>
        <begin position="137"/>
        <end position="171"/>
    </location>
</feature>
<sequence>MPHKHKRDKSKSDASFYDLPPTKTAHPLPVKKLTTTIGKSGTKSAKRKHAQMQDDTPRAFTRLLGDYRPPRSGLDDGRKPSKKARKESKLESKPGTAIRAPAPAEVPTIQPRETLSSFAARVDAALPFSGLSKRGGVAKEDVRERQTKTERKMQKMQQDWRDEDRRRKEKLEEEGDKDVDEEGQDGLVKSTTKGKRKGGKKRRKGGDQGGDIDDDDDDDPWAHIAAKRLEENDAETASRSGAGLIGLHDVVLAPPTFSRVPKGKADLSIKKGVGGLKRQQELSEARMTVVEGYRQMMRGKRGEGG</sequence>
<organism evidence="2 3">
    <name type="scientific">Letharia lupina</name>
    <dbReference type="NCBI Taxonomy" id="560253"/>
    <lineage>
        <taxon>Eukaryota</taxon>
        <taxon>Fungi</taxon>
        <taxon>Dikarya</taxon>
        <taxon>Ascomycota</taxon>
        <taxon>Pezizomycotina</taxon>
        <taxon>Lecanoromycetes</taxon>
        <taxon>OSLEUM clade</taxon>
        <taxon>Lecanoromycetidae</taxon>
        <taxon>Lecanorales</taxon>
        <taxon>Lecanorineae</taxon>
        <taxon>Parmeliaceae</taxon>
        <taxon>Letharia</taxon>
    </lineage>
</organism>
<protein>
    <submittedName>
        <fullName evidence="2">Uncharacterized protein</fullName>
    </submittedName>
</protein>
<feature type="compositionally biased region" description="Polar residues" evidence="1">
    <location>
        <begin position="33"/>
        <end position="43"/>
    </location>
</feature>
<accession>A0A8H6CF66</accession>
<name>A0A8H6CF66_9LECA</name>
<dbReference type="EMBL" id="JACCJB010000012">
    <property type="protein sequence ID" value="KAF6222106.1"/>
    <property type="molecule type" value="Genomic_DNA"/>
</dbReference>
<dbReference type="Proteomes" id="UP000593566">
    <property type="component" value="Unassembled WGS sequence"/>
</dbReference>
<dbReference type="PANTHER" id="PTHR40644:SF1">
    <property type="entry name" value="UPF0653 PROTEIN C607.02C"/>
    <property type="match status" value="1"/>
</dbReference>
<evidence type="ECO:0000313" key="2">
    <source>
        <dbReference type="EMBL" id="KAF6222106.1"/>
    </source>
</evidence>
<reference evidence="2 3" key="1">
    <citation type="journal article" date="2020" name="Genomics">
        <title>Complete, high-quality genomes from long-read metagenomic sequencing of two wolf lichen thalli reveals enigmatic genome architecture.</title>
        <authorList>
            <person name="McKenzie S.K."/>
            <person name="Walston R.F."/>
            <person name="Allen J.L."/>
        </authorList>
    </citation>
    <scope>NUCLEOTIDE SEQUENCE [LARGE SCALE GENOMIC DNA]</scope>
    <source>
        <strain evidence="2">WasteWater1</strain>
    </source>
</reference>
<dbReference type="PANTHER" id="PTHR40644">
    <property type="entry name" value="UPF0653 PROTEIN C607.02C"/>
    <property type="match status" value="1"/>
</dbReference>
<keyword evidence="3" id="KW-1185">Reference proteome</keyword>
<comment type="caution">
    <text evidence="2">The sequence shown here is derived from an EMBL/GenBank/DDBJ whole genome shotgun (WGS) entry which is preliminary data.</text>
</comment>
<dbReference type="GeneID" id="59329608"/>
<gene>
    <name evidence="2" type="ORF">HO133_001192</name>
</gene>
<feature type="compositionally biased region" description="Basic residues" evidence="1">
    <location>
        <begin position="192"/>
        <end position="204"/>
    </location>
</feature>
<evidence type="ECO:0000256" key="1">
    <source>
        <dbReference type="SAM" id="MobiDB-lite"/>
    </source>
</evidence>
<feature type="region of interest" description="Disordered" evidence="1">
    <location>
        <begin position="126"/>
        <end position="240"/>
    </location>
</feature>
<evidence type="ECO:0000313" key="3">
    <source>
        <dbReference type="Proteomes" id="UP000593566"/>
    </source>
</evidence>
<dbReference type="RefSeq" id="XP_037151541.1">
    <property type="nucleotide sequence ID" value="XM_037292122.1"/>
</dbReference>
<feature type="compositionally biased region" description="Acidic residues" evidence="1">
    <location>
        <begin position="210"/>
        <end position="219"/>
    </location>
</feature>
<proteinExistence type="predicted"/>